<dbReference type="EMBL" id="JASCZI010090632">
    <property type="protein sequence ID" value="MED6143370.1"/>
    <property type="molecule type" value="Genomic_DNA"/>
</dbReference>
<feature type="compositionally biased region" description="Basic and acidic residues" evidence="1">
    <location>
        <begin position="1"/>
        <end position="13"/>
    </location>
</feature>
<feature type="region of interest" description="Disordered" evidence="1">
    <location>
        <begin position="193"/>
        <end position="214"/>
    </location>
</feature>
<comment type="caution">
    <text evidence="2">The sequence shown here is derived from an EMBL/GenBank/DDBJ whole genome shotgun (WGS) entry which is preliminary data.</text>
</comment>
<accession>A0ABU6T3T8</accession>
<evidence type="ECO:0000256" key="1">
    <source>
        <dbReference type="SAM" id="MobiDB-lite"/>
    </source>
</evidence>
<evidence type="ECO:0000313" key="3">
    <source>
        <dbReference type="Proteomes" id="UP001341840"/>
    </source>
</evidence>
<name>A0ABU6T3T8_9FABA</name>
<sequence length="214" mass="24257">MSKREIDRSHDPADTSNGEEEVMLHEKEDISAGFRLCEKILIGRIFAYHSFSVGTIESAMGAIWSRLAGFRVADLEMGRKLARQIGEVIGVDLFEVKGRENWIVKARVNLNGLKKIRDSLRLAGPELDQVEVGLRYERMGVVCLYCAELGHTSRNCQTLLEDSQQNRVRQEALGEWIKADQVGRRVFSNEFKNFERNASGRENPGQPEKKPPPN</sequence>
<evidence type="ECO:0000313" key="2">
    <source>
        <dbReference type="EMBL" id="MED6143370.1"/>
    </source>
</evidence>
<dbReference type="Proteomes" id="UP001341840">
    <property type="component" value="Unassembled WGS sequence"/>
</dbReference>
<dbReference type="SUPFAM" id="SSF57756">
    <property type="entry name" value="Retrovirus zinc finger-like domains"/>
    <property type="match status" value="1"/>
</dbReference>
<dbReference type="InterPro" id="IPR036875">
    <property type="entry name" value="Znf_CCHC_sf"/>
</dbReference>
<keyword evidence="3" id="KW-1185">Reference proteome</keyword>
<evidence type="ECO:0008006" key="4">
    <source>
        <dbReference type="Google" id="ProtNLM"/>
    </source>
</evidence>
<feature type="region of interest" description="Disordered" evidence="1">
    <location>
        <begin position="1"/>
        <end position="22"/>
    </location>
</feature>
<proteinExistence type="predicted"/>
<protein>
    <recommendedName>
        <fullName evidence="4">CCHC-type domain-containing protein</fullName>
    </recommendedName>
</protein>
<gene>
    <name evidence="2" type="ORF">PIB30_005642</name>
</gene>
<organism evidence="2 3">
    <name type="scientific">Stylosanthes scabra</name>
    <dbReference type="NCBI Taxonomy" id="79078"/>
    <lineage>
        <taxon>Eukaryota</taxon>
        <taxon>Viridiplantae</taxon>
        <taxon>Streptophyta</taxon>
        <taxon>Embryophyta</taxon>
        <taxon>Tracheophyta</taxon>
        <taxon>Spermatophyta</taxon>
        <taxon>Magnoliopsida</taxon>
        <taxon>eudicotyledons</taxon>
        <taxon>Gunneridae</taxon>
        <taxon>Pentapetalae</taxon>
        <taxon>rosids</taxon>
        <taxon>fabids</taxon>
        <taxon>Fabales</taxon>
        <taxon>Fabaceae</taxon>
        <taxon>Papilionoideae</taxon>
        <taxon>50 kb inversion clade</taxon>
        <taxon>dalbergioids sensu lato</taxon>
        <taxon>Dalbergieae</taxon>
        <taxon>Pterocarpus clade</taxon>
        <taxon>Stylosanthes</taxon>
    </lineage>
</organism>
<reference evidence="2 3" key="1">
    <citation type="journal article" date="2023" name="Plants (Basel)">
        <title>Bridging the Gap: Combining Genomics and Transcriptomics Approaches to Understand Stylosanthes scabra, an Orphan Legume from the Brazilian Caatinga.</title>
        <authorList>
            <person name="Ferreira-Neto J.R.C."/>
            <person name="da Silva M.D."/>
            <person name="Binneck E."/>
            <person name="de Melo N.F."/>
            <person name="da Silva R.H."/>
            <person name="de Melo A.L.T.M."/>
            <person name="Pandolfi V."/>
            <person name="Bustamante F.O."/>
            <person name="Brasileiro-Vidal A.C."/>
            <person name="Benko-Iseppon A.M."/>
        </authorList>
    </citation>
    <scope>NUCLEOTIDE SEQUENCE [LARGE SCALE GENOMIC DNA]</scope>
    <source>
        <tissue evidence="2">Leaves</tissue>
    </source>
</reference>